<dbReference type="SUPFAM" id="SSF55729">
    <property type="entry name" value="Acyl-CoA N-acyltransferases (Nat)"/>
    <property type="match status" value="1"/>
</dbReference>
<name>K0PH16_9HYPH</name>
<dbReference type="STRING" id="1211777.BN77_2952"/>
<dbReference type="Proteomes" id="UP000009319">
    <property type="component" value="Unassembled WGS sequence"/>
</dbReference>
<keyword evidence="3" id="KW-1185">Reference proteome</keyword>
<evidence type="ECO:0000313" key="3">
    <source>
        <dbReference type="Proteomes" id="UP000009319"/>
    </source>
</evidence>
<gene>
    <name evidence="2" type="ORF">BN77_2952</name>
</gene>
<dbReference type="AlphaFoldDB" id="K0PH16"/>
<organism evidence="2 3">
    <name type="scientific">Rhizobium mesoamericanum STM3625</name>
    <dbReference type="NCBI Taxonomy" id="1211777"/>
    <lineage>
        <taxon>Bacteria</taxon>
        <taxon>Pseudomonadati</taxon>
        <taxon>Pseudomonadota</taxon>
        <taxon>Alphaproteobacteria</taxon>
        <taxon>Hyphomicrobiales</taxon>
        <taxon>Rhizobiaceae</taxon>
        <taxon>Rhizobium/Agrobacterium group</taxon>
        <taxon>Rhizobium</taxon>
    </lineage>
</organism>
<dbReference type="Gene3D" id="3.40.630.30">
    <property type="match status" value="1"/>
</dbReference>
<evidence type="ECO:0000313" key="2">
    <source>
        <dbReference type="EMBL" id="CCM75776.1"/>
    </source>
</evidence>
<dbReference type="InterPro" id="IPR000182">
    <property type="entry name" value="GNAT_dom"/>
</dbReference>
<evidence type="ECO:0000259" key="1">
    <source>
        <dbReference type="Pfam" id="PF13302"/>
    </source>
</evidence>
<proteinExistence type="predicted"/>
<accession>K0PH16</accession>
<dbReference type="GO" id="GO:0016747">
    <property type="term" value="F:acyltransferase activity, transferring groups other than amino-acyl groups"/>
    <property type="evidence" value="ECO:0007669"/>
    <property type="project" value="InterPro"/>
</dbReference>
<protein>
    <recommendedName>
        <fullName evidence="1">N-acetyltransferase domain-containing protein</fullName>
    </recommendedName>
</protein>
<dbReference type="eggNOG" id="COG1670">
    <property type="taxonomic scope" value="Bacteria"/>
</dbReference>
<reference evidence="2 3" key="1">
    <citation type="journal article" date="2013" name="Genome Announc.">
        <title>Draft Genome Sequence of Rhizobium mesoamericanum STM3625, a Nitrogen-Fixing Symbiont of Mimosa pudica Isolated in French Guiana (South America).</title>
        <authorList>
            <person name="Moulin L."/>
            <person name="Mornico D."/>
            <person name="Melkonian R."/>
            <person name="Klonowska A."/>
        </authorList>
    </citation>
    <scope>NUCLEOTIDE SEQUENCE [LARGE SCALE GENOMIC DNA]</scope>
    <source>
        <strain evidence="2 3">STM3625</strain>
    </source>
</reference>
<dbReference type="Pfam" id="PF13302">
    <property type="entry name" value="Acetyltransf_3"/>
    <property type="match status" value="1"/>
</dbReference>
<dbReference type="InterPro" id="IPR016181">
    <property type="entry name" value="Acyl_CoA_acyltransferase"/>
</dbReference>
<sequence length="155" mass="17783">MRQVILETQRLVAVMWEPDDAGLIQELHSTIETTRYLSGAAPWSREKAEERLRSWFGEQARDGTTKYKILSRDDGRFVGRAGSRCFAVTGRILSSVTRFGTLNGARATRRRLRTGWRFFWTQLCPAFHRLHAAGQYRITACPNENRHAKPHADGH</sequence>
<comment type="caution">
    <text evidence="2">The sequence shown here is derived from an EMBL/GenBank/DDBJ whole genome shotgun (WGS) entry which is preliminary data.</text>
</comment>
<dbReference type="HOGENOM" id="CLU_1694078_0_0_5"/>
<feature type="domain" description="N-acetyltransferase" evidence="1">
    <location>
        <begin position="10"/>
        <end position="85"/>
    </location>
</feature>
<dbReference type="EMBL" id="CANI01000019">
    <property type="protein sequence ID" value="CCM75776.1"/>
    <property type="molecule type" value="Genomic_DNA"/>
</dbReference>